<feature type="compositionally biased region" description="Basic and acidic residues" evidence="7">
    <location>
        <begin position="1091"/>
        <end position="1102"/>
    </location>
</feature>
<feature type="domain" description="PWWP" evidence="10">
    <location>
        <begin position="980"/>
        <end position="1031"/>
    </location>
</feature>
<dbReference type="InterPro" id="IPR013083">
    <property type="entry name" value="Znf_RING/FYVE/PHD"/>
</dbReference>
<dbReference type="PROSITE" id="PS50016">
    <property type="entry name" value="ZF_PHD_2"/>
    <property type="match status" value="1"/>
</dbReference>
<feature type="compositionally biased region" description="Basic and acidic residues" evidence="7">
    <location>
        <begin position="1344"/>
        <end position="1395"/>
    </location>
</feature>
<feature type="region of interest" description="Disordered" evidence="7">
    <location>
        <begin position="1819"/>
        <end position="1838"/>
    </location>
</feature>
<dbReference type="InterPro" id="IPR000313">
    <property type="entry name" value="PWWP_dom"/>
</dbReference>
<feature type="compositionally biased region" description="Basic and acidic residues" evidence="7">
    <location>
        <begin position="1205"/>
        <end position="1231"/>
    </location>
</feature>
<dbReference type="Gene3D" id="1.20.920.10">
    <property type="entry name" value="Bromodomain-like"/>
    <property type="match status" value="1"/>
</dbReference>
<dbReference type="InterPro" id="IPR036427">
    <property type="entry name" value="Bromodomain-like_sf"/>
</dbReference>
<feature type="compositionally biased region" description="Basic and acidic residues" evidence="7">
    <location>
        <begin position="1297"/>
        <end position="1306"/>
    </location>
</feature>
<dbReference type="SUPFAM" id="SSF47370">
    <property type="entry name" value="Bromodomain"/>
    <property type="match status" value="1"/>
</dbReference>
<feature type="compositionally biased region" description="Polar residues" evidence="7">
    <location>
        <begin position="193"/>
        <end position="272"/>
    </location>
</feature>
<dbReference type="PANTHER" id="PTHR46453">
    <property type="entry name" value="PROTEIN KINASE C-BINDING PROTEIN 1"/>
    <property type="match status" value="1"/>
</dbReference>
<feature type="compositionally biased region" description="Basic and acidic residues" evidence="7">
    <location>
        <begin position="316"/>
        <end position="328"/>
    </location>
</feature>
<feature type="compositionally biased region" description="Basic and acidic residues" evidence="7">
    <location>
        <begin position="1313"/>
        <end position="1325"/>
    </location>
</feature>
<feature type="compositionally biased region" description="Basic and acidic residues" evidence="7">
    <location>
        <begin position="1259"/>
        <end position="1268"/>
    </location>
</feature>
<dbReference type="SMART" id="SM00293">
    <property type="entry name" value="PWWP"/>
    <property type="match status" value="1"/>
</dbReference>
<feature type="domain" description="MYND-type" evidence="11">
    <location>
        <begin position="1945"/>
        <end position="1979"/>
    </location>
</feature>
<sequence>MEENSVILIEDDGGNIHHRQVTEIHGNVETTIVVEEVKEEDTLMKSKSSEAELSTKAKLSLEKDQPETIVISPSSDVPLPHNKDSTSTNSTETKSKPTESQLEQKTSKSATPPKSVQEQKTTTKLEPIQMVTYKPDQVQKPPNKIVLIRTPPKSMQVQKAVASEQVPKNVDQVQKTPTQAEVTLNTPKKDQTSKTPPKTEQTSKTPPKTEQTSITPPKTEQTSKTPPKTEQTSKTPPKTEQTSKTPPKTEQTSKTPPKTEQTSKTPPKTAQVQKLPAEVVNKKLDQFKKYLGIKTPSNQEHKSPEKTEQVQNTSEVGDKLDQAEKISEPKLSSISVIKPLKEQETPINISEQQKSGDVSNSTKEEAKDSFPTPQPSELPEAVSNEKPSIIESKPTKESVNDQELPKETIDKPESENNSEKPDKSLIKESLDQQNIITDGPENTDALKETIDKSTTDKNELPKDVLNSCDINEKSNDSHLETNSDEKDRSKSISRELKSLIKSAKESKIISECTQLTSKTRKSRATADSTNTSLNTTVEADKIQNSRRSSINSQESNCSEKSEKTPLKRSMRSQNPEFVNKVKQFLNSVTGKNQKDDDEEMDDSKKDALNDSTSPVSKKKKLNEVALEQPQSSPVPESNRLRSDLYCWRCHYVVEQAANEKGHPPMLCTVCPRSFHYKCLSGTERNKITNEKSWICLECYVVLHAESSETRSPAMKKITLGQLSELLRFALERMMDLNGVEPFMNPVDRTAFPDYEKYVVHPMDLSLMKKNLSENNYGSPEAFLADAMWILHNSIIFNTCTMQSKLTGVARALVRSCRAEMGEIEACPECYMAAHARRPTWFTDVCSTPHMLLWAKLKGIVLTGDGEIEACPECYMAAHARRPTWFTDVCSTPHMLLWAKLKGIVLTGDGEIEACPECYMAAHARRPTWFTDVCSTPHMLLWAKLKGIVLTGDGEIEACPECYMAAHARRPTWFTDVCSTPHMLLWAKLKGFPYWPAKGMSVNSQGLVDVRFFGAHDRAWVPARDCFLYCEKDPNNFKAKRTDILESMQEAEDHIRNISRKYGQFKHAPFKTPFDPTKLSEQLKMMIPTFDGEVRSQVKDKPGESSPSTVKERRVRSNSKSSKSSINNEGEFSENDEGKAGTPKKVTDDTEVTKAKGDFSIDKQSPMEVDEQNVSKKEKESSRKRRRSGLEEAVITIMSNSKEKKKKVESEKVQDDHKSENAEETTKDKINIEDNLSNNNLIDNAVEKTNDEVVATEPLISKEVEKEVSTSDPLDTNKMVTSTPIKVKSKVRSSRTSTPKEKEEKAITPKHKPNKSEKTKHDKQENVNKQQKRSSRNRSHNSSELSKEEKVIEKKNNKDSSSSTKDKIKDVTPKEKVKEIVPEPIEKIKNSTEKSEKLMQIDDNTSLAALARESAKKIIAALPTITSVRSLSTTAQSSNTTTKTTTTPKTTATPKTTTTPKTVEITVSASSALNVFTPTSSDNVRNMKEAVDKLQKLRTEDKPKVGRVGVRSFARMTSPPAPPEEKQRETVEVEVKSEPMDFDDADRQVEKMDLMKAFQLRPVNPVTTANLRDVRINKVVISPVAQKAVTKTTEVRIRARKTFPQPRKDKERSELNGKNSMVYIPIQPPTTQAPTQRTSRPVNVNGNLNTPNIRPQAPTSISKTAVNTQITQLSLPNTSLTVATSKPMTTVATNVHSNAICVPNAGPMPNIGQVPIVGQVPTTVHTVPLITSVNGQWTFSLQPMMSVGGDGTSSPPVVNGLAERNPQFVSMAPTNPLSLLPTTQLLANNNNSNNNNNNNNTSNTNNTSDNTVELPRLQQRPPLVNPLDPSAPAGNIPVPSTAGPVTAKLSQNAVKLADFFRNLLEDTLEKMDDPVSQATILKAQLEQSKWKHQQEVNELMHTYELMTTEMRVAFEKEKTRTVSEMRRVAQVELEAAVKAAKTKQWCANCSQEAQFYCCWNTSYCDYSCQRSHWTQHYAVCAQQRSTDNTSENGNVLDRRLQPGTENLPALQKNAPAPALTVGTKITPTRVFAQPTDGHPQKTSIIVSMVEDPSGNQMVKCVGSYKTPGAQQVSPLLLNKQLMNDENAAKKVMTSGGYLIVGAGNSAPMPASRRNLPVQYTYNT</sequence>
<evidence type="ECO:0000256" key="2">
    <source>
        <dbReference type="ARBA" id="ARBA00022771"/>
    </source>
</evidence>
<dbReference type="InterPro" id="IPR001487">
    <property type="entry name" value="Bromodomain"/>
</dbReference>
<feature type="compositionally biased region" description="Low complexity" evidence="7">
    <location>
        <begin position="1117"/>
        <end position="1129"/>
    </location>
</feature>
<dbReference type="Gene3D" id="2.30.30.140">
    <property type="match status" value="1"/>
</dbReference>
<dbReference type="SMART" id="SM00297">
    <property type="entry name" value="BROMO"/>
    <property type="match status" value="1"/>
</dbReference>
<feature type="compositionally biased region" description="Low complexity" evidence="7">
    <location>
        <begin position="1787"/>
        <end position="1810"/>
    </location>
</feature>
<feature type="compositionally biased region" description="Polar residues" evidence="7">
    <location>
        <begin position="345"/>
        <end position="361"/>
    </location>
</feature>
<keyword evidence="2 6" id="KW-0863">Zinc-finger</keyword>
<dbReference type="PROSITE" id="PS50014">
    <property type="entry name" value="BROMODOMAIN_2"/>
    <property type="match status" value="1"/>
</dbReference>
<feature type="region of interest" description="Disordered" evidence="7">
    <location>
        <begin position="1784"/>
        <end position="1810"/>
    </location>
</feature>
<feature type="compositionally biased region" description="Polar residues" evidence="7">
    <location>
        <begin position="1429"/>
        <end position="1438"/>
    </location>
</feature>
<evidence type="ECO:0000313" key="14">
    <source>
        <dbReference type="RefSeq" id="XP_052747584.1"/>
    </source>
</evidence>
<dbReference type="PANTHER" id="PTHR46453:SF5">
    <property type="entry name" value="PROTEIN KINASE C-BINDING PROTEIN 1 ISOFORM X1"/>
    <property type="match status" value="1"/>
</dbReference>
<dbReference type="InterPro" id="IPR002893">
    <property type="entry name" value="Znf_MYND"/>
</dbReference>
<dbReference type="InterPro" id="IPR011011">
    <property type="entry name" value="Znf_FYVE_PHD"/>
</dbReference>
<dbReference type="RefSeq" id="XP_052747583.1">
    <property type="nucleotide sequence ID" value="XM_052891623.1"/>
</dbReference>
<dbReference type="SUPFAM" id="SSF144232">
    <property type="entry name" value="HIT/MYND zinc finger-like"/>
    <property type="match status" value="1"/>
</dbReference>
<gene>
    <name evidence="13 14" type="primary">LOC112058449</name>
</gene>
<proteinExistence type="predicted"/>
<evidence type="ECO:0000313" key="13">
    <source>
        <dbReference type="RefSeq" id="XP_052747583.1"/>
    </source>
</evidence>
<evidence type="ECO:0000259" key="11">
    <source>
        <dbReference type="PROSITE" id="PS50865"/>
    </source>
</evidence>
<dbReference type="Pfam" id="PF00855">
    <property type="entry name" value="PWWP"/>
    <property type="match status" value="1"/>
</dbReference>
<dbReference type="CDD" id="cd15538">
    <property type="entry name" value="PHD_PRKCBP1"/>
    <property type="match status" value="1"/>
</dbReference>
<feature type="compositionally biased region" description="Polar residues" evidence="7">
    <location>
        <begin position="171"/>
        <end position="186"/>
    </location>
</feature>
<dbReference type="PRINTS" id="PR00503">
    <property type="entry name" value="BROMODOMAIN"/>
</dbReference>
<dbReference type="RefSeq" id="XP_052747584.1">
    <property type="nucleotide sequence ID" value="XM_052891624.1"/>
</dbReference>
<organism evidence="12 14">
    <name type="scientific">Bicyclus anynana</name>
    <name type="common">Squinting bush brown butterfly</name>
    <dbReference type="NCBI Taxonomy" id="110368"/>
    <lineage>
        <taxon>Eukaryota</taxon>
        <taxon>Metazoa</taxon>
        <taxon>Ecdysozoa</taxon>
        <taxon>Arthropoda</taxon>
        <taxon>Hexapoda</taxon>
        <taxon>Insecta</taxon>
        <taxon>Pterygota</taxon>
        <taxon>Neoptera</taxon>
        <taxon>Endopterygota</taxon>
        <taxon>Lepidoptera</taxon>
        <taxon>Glossata</taxon>
        <taxon>Ditrysia</taxon>
        <taxon>Papilionoidea</taxon>
        <taxon>Nymphalidae</taxon>
        <taxon>Satyrinae</taxon>
        <taxon>Satyrini</taxon>
        <taxon>Mycalesina</taxon>
        <taxon>Bicyclus</taxon>
    </lineage>
</organism>
<evidence type="ECO:0000256" key="6">
    <source>
        <dbReference type="PROSITE-ProRule" id="PRU00134"/>
    </source>
</evidence>
<dbReference type="InterPro" id="IPR056987">
    <property type="entry name" value="ZMYND8_CC"/>
</dbReference>
<evidence type="ECO:0000259" key="9">
    <source>
        <dbReference type="PROSITE" id="PS50016"/>
    </source>
</evidence>
<dbReference type="Gene3D" id="3.30.40.10">
    <property type="entry name" value="Zinc/RING finger domain, C3HC4 (zinc finger)"/>
    <property type="match status" value="1"/>
</dbReference>
<dbReference type="Pfam" id="PF24324">
    <property type="entry name" value="MYND_ZMYND11_ZMYD8"/>
    <property type="match status" value="1"/>
</dbReference>
<protein>
    <submittedName>
        <fullName evidence="13 14">Uncharacterized protein LOC112058449 isoform X1</fullName>
    </submittedName>
</protein>
<feature type="domain" description="PHD-type" evidence="9">
    <location>
        <begin position="643"/>
        <end position="701"/>
    </location>
</feature>
<feature type="compositionally biased region" description="Polar residues" evidence="7">
    <location>
        <begin position="525"/>
        <end position="537"/>
    </location>
</feature>
<keyword evidence="12" id="KW-1185">Reference proteome</keyword>
<evidence type="ECO:0000256" key="7">
    <source>
        <dbReference type="SAM" id="MobiDB-lite"/>
    </source>
</evidence>
<dbReference type="Proteomes" id="UP001652582">
    <property type="component" value="Chromosome 4"/>
</dbReference>
<dbReference type="InterPro" id="IPR019787">
    <property type="entry name" value="Znf_PHD-finger"/>
</dbReference>
<evidence type="ECO:0000259" key="10">
    <source>
        <dbReference type="PROSITE" id="PS50812"/>
    </source>
</evidence>
<feature type="compositionally biased region" description="Low complexity" evidence="7">
    <location>
        <begin position="1439"/>
        <end position="1457"/>
    </location>
</feature>
<feature type="region of interest" description="Disordered" evidence="7">
    <location>
        <begin position="39"/>
        <end position="278"/>
    </location>
</feature>
<feature type="region of interest" description="Disordered" evidence="7">
    <location>
        <begin position="1090"/>
        <end position="1232"/>
    </location>
</feature>
<feature type="region of interest" description="Disordered" evidence="7">
    <location>
        <begin position="290"/>
        <end position="492"/>
    </location>
</feature>
<dbReference type="GeneID" id="112058449"/>
<dbReference type="Pfam" id="PF00439">
    <property type="entry name" value="Bromodomain"/>
    <property type="match status" value="1"/>
</dbReference>
<dbReference type="InterPro" id="IPR044075">
    <property type="entry name" value="PRKCBP1_PHD"/>
</dbReference>
<feature type="region of interest" description="Disordered" evidence="7">
    <location>
        <begin position="515"/>
        <end position="638"/>
    </location>
</feature>
<feature type="compositionally biased region" description="Basic and acidic residues" evidence="7">
    <location>
        <begin position="444"/>
        <end position="462"/>
    </location>
</feature>
<dbReference type="PROSITE" id="PS01360">
    <property type="entry name" value="ZF_MYND_1"/>
    <property type="match status" value="1"/>
</dbReference>
<feature type="compositionally biased region" description="Basic and acidic residues" evidence="7">
    <location>
        <begin position="470"/>
        <end position="492"/>
    </location>
</feature>
<evidence type="ECO:0000259" key="8">
    <source>
        <dbReference type="PROSITE" id="PS50014"/>
    </source>
</evidence>
<feature type="compositionally biased region" description="Polar residues" evidence="7">
    <location>
        <begin position="101"/>
        <end position="124"/>
    </location>
</feature>
<dbReference type="InterPro" id="IPR057053">
    <property type="entry name" value="MYND_ZMYND11_ZMYD8"/>
</dbReference>
<feature type="compositionally biased region" description="Basic and acidic residues" evidence="7">
    <location>
        <begin position="1144"/>
        <end position="1160"/>
    </location>
</feature>
<feature type="domain" description="Bromo" evidence="8">
    <location>
        <begin position="734"/>
        <end position="797"/>
    </location>
</feature>
<feature type="compositionally biased region" description="Basic residues" evidence="7">
    <location>
        <begin position="1329"/>
        <end position="1338"/>
    </location>
</feature>
<reference evidence="13 14" key="1">
    <citation type="submission" date="2025-05" db="UniProtKB">
        <authorList>
            <consortium name="RefSeq"/>
        </authorList>
    </citation>
    <scope>IDENTIFICATION</scope>
</reference>
<feature type="compositionally biased region" description="Basic and acidic residues" evidence="7">
    <location>
        <begin position="299"/>
        <end position="308"/>
    </location>
</feature>
<dbReference type="SUPFAM" id="SSF63748">
    <property type="entry name" value="Tudor/PWWP/MBT"/>
    <property type="match status" value="1"/>
</dbReference>
<dbReference type="SUPFAM" id="SSF57903">
    <property type="entry name" value="FYVE/PHD zinc finger"/>
    <property type="match status" value="1"/>
</dbReference>
<feature type="compositionally biased region" description="Polar residues" evidence="7">
    <location>
        <begin position="545"/>
        <end position="556"/>
    </location>
</feature>
<keyword evidence="4 5" id="KW-0103">Bromodomain</keyword>
<keyword evidence="3" id="KW-0862">Zinc</keyword>
<feature type="region of interest" description="Disordered" evidence="7">
    <location>
        <begin position="1429"/>
        <end position="1457"/>
    </location>
</feature>
<feature type="region of interest" description="Disordered" evidence="7">
    <location>
        <begin position="1254"/>
        <end position="1395"/>
    </location>
</feature>
<dbReference type="PROSITE" id="PS50812">
    <property type="entry name" value="PWWP"/>
    <property type="match status" value="1"/>
</dbReference>
<name>A0ABM3M868_BICAN</name>
<evidence type="ECO:0000256" key="4">
    <source>
        <dbReference type="ARBA" id="ARBA00023117"/>
    </source>
</evidence>
<evidence type="ECO:0000256" key="1">
    <source>
        <dbReference type="ARBA" id="ARBA00022723"/>
    </source>
</evidence>
<evidence type="ECO:0000256" key="3">
    <source>
        <dbReference type="ARBA" id="ARBA00022833"/>
    </source>
</evidence>
<feature type="compositionally biased region" description="Basic and acidic residues" evidence="7">
    <location>
        <begin position="40"/>
        <end position="66"/>
    </location>
</feature>
<accession>A0ABM3M868</accession>
<feature type="compositionally biased region" description="Basic and acidic residues" evidence="7">
    <location>
        <begin position="393"/>
        <end position="430"/>
    </location>
</feature>
<dbReference type="CDD" id="cd20160">
    <property type="entry name" value="PWWP_PRKCBP1"/>
    <property type="match status" value="1"/>
</dbReference>
<dbReference type="PROSITE" id="PS50865">
    <property type="entry name" value="ZF_MYND_2"/>
    <property type="match status" value="1"/>
</dbReference>
<evidence type="ECO:0000256" key="5">
    <source>
        <dbReference type="PROSITE-ProRule" id="PRU00035"/>
    </source>
</evidence>
<feature type="compositionally biased region" description="Polar residues" evidence="7">
    <location>
        <begin position="1269"/>
        <end position="1283"/>
    </location>
</feature>
<dbReference type="Pfam" id="PF23460">
    <property type="entry name" value="ZMYND8_CC"/>
    <property type="match status" value="1"/>
</dbReference>
<keyword evidence="1" id="KW-0479">Metal-binding</keyword>
<evidence type="ECO:0000313" key="12">
    <source>
        <dbReference type="Proteomes" id="UP001652582"/>
    </source>
</evidence>